<evidence type="ECO:0000256" key="7">
    <source>
        <dbReference type="PROSITE-ProRule" id="PRU01360"/>
    </source>
</evidence>
<evidence type="ECO:0000256" key="5">
    <source>
        <dbReference type="ARBA" id="ARBA00023136"/>
    </source>
</evidence>
<gene>
    <name evidence="10" type="ORF">SAMN05216354_2391</name>
</gene>
<evidence type="ECO:0000256" key="2">
    <source>
        <dbReference type="ARBA" id="ARBA00022448"/>
    </source>
</evidence>
<dbReference type="Gene3D" id="2.170.130.10">
    <property type="entry name" value="TonB-dependent receptor, plug domain"/>
    <property type="match status" value="1"/>
</dbReference>
<dbReference type="InterPro" id="IPR012910">
    <property type="entry name" value="Plug_dom"/>
</dbReference>
<evidence type="ECO:0000259" key="9">
    <source>
        <dbReference type="SMART" id="SM00965"/>
    </source>
</evidence>
<dbReference type="NCBIfam" id="TIGR04056">
    <property type="entry name" value="OMP_RagA_SusC"/>
    <property type="match status" value="1"/>
</dbReference>
<proteinExistence type="inferred from homology"/>
<dbReference type="InterPro" id="IPR036942">
    <property type="entry name" value="Beta-barrel_TonB_sf"/>
</dbReference>
<dbReference type="NCBIfam" id="TIGR04057">
    <property type="entry name" value="SusC_RagA_signa"/>
    <property type="match status" value="1"/>
</dbReference>
<organism evidence="10 11">
    <name type="scientific">Xylanibacter ruminicola</name>
    <name type="common">Prevotella ruminicola</name>
    <dbReference type="NCBI Taxonomy" id="839"/>
    <lineage>
        <taxon>Bacteria</taxon>
        <taxon>Pseudomonadati</taxon>
        <taxon>Bacteroidota</taxon>
        <taxon>Bacteroidia</taxon>
        <taxon>Bacteroidales</taxon>
        <taxon>Prevotellaceae</taxon>
        <taxon>Xylanibacter</taxon>
    </lineage>
</organism>
<dbReference type="Proteomes" id="UP000236735">
    <property type="component" value="Unassembled WGS sequence"/>
</dbReference>
<feature type="domain" description="Secretin/TonB short N-terminal" evidence="9">
    <location>
        <begin position="46"/>
        <end position="95"/>
    </location>
</feature>
<dbReference type="PROSITE" id="PS52016">
    <property type="entry name" value="TONB_DEPENDENT_REC_3"/>
    <property type="match status" value="1"/>
</dbReference>
<feature type="chain" id="PRO_5009288369" evidence="8">
    <location>
        <begin position="22"/>
        <end position="1137"/>
    </location>
</feature>
<dbReference type="InterPro" id="IPR011662">
    <property type="entry name" value="Secretin/TonB_short_N"/>
</dbReference>
<protein>
    <submittedName>
        <fullName evidence="10">TonB-linked outer membrane protein, SusC/RagA family</fullName>
    </submittedName>
</protein>
<dbReference type="InterPro" id="IPR023997">
    <property type="entry name" value="TonB-dep_OMP_SusC/RagA_CS"/>
</dbReference>
<evidence type="ECO:0000256" key="8">
    <source>
        <dbReference type="SAM" id="SignalP"/>
    </source>
</evidence>
<dbReference type="FunFam" id="2.60.40.1120:FF:000003">
    <property type="entry name" value="Outer membrane protein Omp121"/>
    <property type="match status" value="1"/>
</dbReference>
<dbReference type="SUPFAM" id="SSF49464">
    <property type="entry name" value="Carboxypeptidase regulatory domain-like"/>
    <property type="match status" value="1"/>
</dbReference>
<dbReference type="InterPro" id="IPR023996">
    <property type="entry name" value="TonB-dep_OMP_SusC/RagA"/>
</dbReference>
<sequence length="1137" mass="125735">MNKRKLVILAMMLAVGIGSWAQNLQLKLNNVTVKKAMSELKQKSGYSFVYEASDVDTNKKVNIDADNANDAIDQILKGQDVTYEIQGKSIVISKKNAGKAAKGKKQRVTGTVLDNNGEPVIGATVMEKGTKNGTITDMEGNFVLETAPGAELDISYIGYKSQTIKASATGATSVSLSEDSNLLDDVVVVGYGTQRKKLITGSTIHVTSDDIAAVNAVDAFGALQSQAAGMNIVMNSGQPGESYKVTIRGMGTAGSNSPLYVIDGVPGGNIADLSPNDIESIDVLKDAASSAIYGARASNGVILVTTKKGKAGHIQVTFDGYLGWQNANTNDVTPLNAKQYMEINDKAYEIQGVATYDWAKLIPKQYAQIMNGTWNGTNWLEETMIDDAPINNASINITGGGDVSRFSIGASKFHQTGTIGWPATPKYDRTTIRMNSDYSLIRRNGRDVLKFGENVTFSATDKKGISIGGIYSNSIRSLLAMSPLLPAYNDEGGFYEYKDIQADQWDFSAEMSNPLAAMKYDEGYGYTKGWRLQSNFFLEFAPIKDLTYRVSAGWLYHHTDRRSYKPVYELSTKKSNPADDVTQRQSYNTRWSLENTLNYVKSFGGHNIDILLGQSLEKWGYGNSVGVTNSNSLFPGSFEHAYIDNANVVDPAVTSISGTPQEQGALSSFFGRANYNYNETYLLSLVLRADGSSNFARGHRWGYFPSVSAGWVISNEKFFESTKSWLDFLKLRGSWGQNGNCNISSFQYLATIAFDDPYYFDNKDNPGIGAYPNILPNEEVKWETSEQLDFGFDARFLRNRLGVTFDWYKKTTKDWLVRAPMLLSYGTGAPYINGGDIENKGYEVQLSWNDRIGKDFNYGVSFNFSHNKNEVTRLANSEGIIHGGSNAIAQNTAELYRIQVGFPIGYFWGYQMEGIIQNEQDLQDYLNRNCGGDKANSLQGESLQPGDVKFVDVNGNGKIDKGDDDKTMIGDPNPDFTVGLNINLSYKGFDFALNGYGSFGQQVAKSYRQFSDHPDDNYCTDVYTKYWTGEGSTNRYPRFSDGKTANMSEISRVWIEDADFFKISRVSFGYDFKRIAKFLPVQRCRLYVSLQNFFTFTSYSGMDPEVGFGNGASWASGIDNGYYPSSRSWQVGLNVNF</sequence>
<dbReference type="EMBL" id="FNUV01000006">
    <property type="protein sequence ID" value="SEF99693.1"/>
    <property type="molecule type" value="Genomic_DNA"/>
</dbReference>
<feature type="signal peptide" evidence="8">
    <location>
        <begin position="1"/>
        <end position="21"/>
    </location>
</feature>
<keyword evidence="8" id="KW-0732">Signal</keyword>
<dbReference type="SUPFAM" id="SSF56935">
    <property type="entry name" value="Porins"/>
    <property type="match status" value="1"/>
</dbReference>
<evidence type="ECO:0000313" key="11">
    <source>
        <dbReference type="Proteomes" id="UP000236735"/>
    </source>
</evidence>
<dbReference type="Pfam" id="PF07715">
    <property type="entry name" value="Plug"/>
    <property type="match status" value="1"/>
</dbReference>
<keyword evidence="6 7" id="KW-0998">Cell outer membrane</keyword>
<dbReference type="InterPro" id="IPR039426">
    <property type="entry name" value="TonB-dep_rcpt-like"/>
</dbReference>
<comment type="subcellular location">
    <subcellularLocation>
        <location evidence="1 7">Cell outer membrane</location>
        <topology evidence="1 7">Multi-pass membrane protein</topology>
    </subcellularLocation>
</comment>
<keyword evidence="2 7" id="KW-0813">Transport</keyword>
<dbReference type="AlphaFoldDB" id="A0A1H5WK14"/>
<dbReference type="Pfam" id="PF07660">
    <property type="entry name" value="STN"/>
    <property type="match status" value="1"/>
</dbReference>
<keyword evidence="5 7" id="KW-0472">Membrane</keyword>
<keyword evidence="4 7" id="KW-0812">Transmembrane</keyword>
<comment type="similarity">
    <text evidence="7">Belongs to the TonB-dependent receptor family.</text>
</comment>
<dbReference type="Gene3D" id="2.60.40.1120">
    <property type="entry name" value="Carboxypeptidase-like, regulatory domain"/>
    <property type="match status" value="1"/>
</dbReference>
<dbReference type="GO" id="GO:0009279">
    <property type="term" value="C:cell outer membrane"/>
    <property type="evidence" value="ECO:0007669"/>
    <property type="project" value="UniProtKB-SubCell"/>
</dbReference>
<keyword evidence="3 7" id="KW-1134">Transmembrane beta strand</keyword>
<dbReference type="Gene3D" id="2.40.170.20">
    <property type="entry name" value="TonB-dependent receptor, beta-barrel domain"/>
    <property type="match status" value="1"/>
</dbReference>
<dbReference type="Pfam" id="PF13715">
    <property type="entry name" value="CarbopepD_reg_2"/>
    <property type="match status" value="1"/>
</dbReference>
<accession>A0A1H5WK14</accession>
<name>A0A1H5WK14_XYLRU</name>
<reference evidence="10 11" key="1">
    <citation type="submission" date="2016-10" db="EMBL/GenBank/DDBJ databases">
        <authorList>
            <person name="de Groot N.N."/>
        </authorList>
    </citation>
    <scope>NUCLEOTIDE SEQUENCE [LARGE SCALE GENOMIC DNA]</scope>
    <source>
        <strain evidence="10 11">AR32</strain>
    </source>
</reference>
<evidence type="ECO:0000313" key="10">
    <source>
        <dbReference type="EMBL" id="SEF99693.1"/>
    </source>
</evidence>
<evidence type="ECO:0000256" key="1">
    <source>
        <dbReference type="ARBA" id="ARBA00004571"/>
    </source>
</evidence>
<evidence type="ECO:0000256" key="3">
    <source>
        <dbReference type="ARBA" id="ARBA00022452"/>
    </source>
</evidence>
<evidence type="ECO:0000256" key="6">
    <source>
        <dbReference type="ARBA" id="ARBA00023237"/>
    </source>
</evidence>
<evidence type="ECO:0000256" key="4">
    <source>
        <dbReference type="ARBA" id="ARBA00022692"/>
    </source>
</evidence>
<dbReference type="InterPro" id="IPR008969">
    <property type="entry name" value="CarboxyPept-like_regulatory"/>
</dbReference>
<dbReference type="RefSeq" id="WP_103916065.1">
    <property type="nucleotide sequence ID" value="NZ_FNUV01000006.1"/>
</dbReference>
<dbReference type="InterPro" id="IPR037066">
    <property type="entry name" value="Plug_dom_sf"/>
</dbReference>
<dbReference type="SMART" id="SM00965">
    <property type="entry name" value="STN"/>
    <property type="match status" value="1"/>
</dbReference>